<dbReference type="AlphaFoldDB" id="A0A7R9IKB8"/>
<dbReference type="EMBL" id="OE003323">
    <property type="protein sequence ID" value="CAD7460018.1"/>
    <property type="molecule type" value="Genomic_DNA"/>
</dbReference>
<accession>A0A7R9IKB8</accession>
<reference evidence="1" key="1">
    <citation type="submission" date="2020-11" db="EMBL/GenBank/DDBJ databases">
        <authorList>
            <person name="Tran Van P."/>
        </authorList>
    </citation>
    <scope>NUCLEOTIDE SEQUENCE</scope>
</reference>
<sequence>MKRQMETDCPEIDAQQGQDIIYNKGLMLLEDVVVSIAGHTLKHYGLTETDSDSVMSNRDYLRELSYDVDALPKIVTEKIELSRGGILDTRVKGLMKATSHVSLPFLKPLHEPSPSLLEATSYISPPFLKPLHEPSLSLPKFTSYISPPFLKPLHEPSLSLLESTSYISPPFLKPLHEPFPSLLEFTSYISPPFLKPLHEPSPSLLEFTSYISPPFLKPLHEPSPSLLETIQLKGSGSDSPMPHHTQIEIKENLFIITDGCHESLQLFHFRNSICISNMGRKSLFIFKTDFGNLGKVVNTFTDYESRT</sequence>
<gene>
    <name evidence="1" type="ORF">TTEB3V08_LOCUS7964</name>
</gene>
<evidence type="ECO:0000313" key="1">
    <source>
        <dbReference type="EMBL" id="CAD7460018.1"/>
    </source>
</evidence>
<name>A0A7R9IKB8_9NEOP</name>
<protein>
    <submittedName>
        <fullName evidence="1">Uncharacterized protein</fullName>
    </submittedName>
</protein>
<organism evidence="1">
    <name type="scientific">Timema tahoe</name>
    <dbReference type="NCBI Taxonomy" id="61484"/>
    <lineage>
        <taxon>Eukaryota</taxon>
        <taxon>Metazoa</taxon>
        <taxon>Ecdysozoa</taxon>
        <taxon>Arthropoda</taxon>
        <taxon>Hexapoda</taxon>
        <taxon>Insecta</taxon>
        <taxon>Pterygota</taxon>
        <taxon>Neoptera</taxon>
        <taxon>Polyneoptera</taxon>
        <taxon>Phasmatodea</taxon>
        <taxon>Timematodea</taxon>
        <taxon>Timematoidea</taxon>
        <taxon>Timematidae</taxon>
        <taxon>Timema</taxon>
    </lineage>
</organism>
<proteinExistence type="predicted"/>